<protein>
    <recommendedName>
        <fullName evidence="15">Riboflavin biosynthesis protein</fullName>
    </recommendedName>
    <domain>
        <recommendedName>
            <fullName evidence="15">Riboflavin kinase</fullName>
            <ecNumber evidence="15">2.7.1.26</ecNumber>
        </recommendedName>
        <alternativeName>
            <fullName evidence="15">Flavokinase</fullName>
        </alternativeName>
    </domain>
    <domain>
        <recommendedName>
            <fullName evidence="15">FMN adenylyltransferase</fullName>
            <ecNumber evidence="15">2.7.7.2</ecNumber>
        </recommendedName>
        <alternativeName>
            <fullName evidence="15">FAD pyrophosphorylase</fullName>
        </alternativeName>
        <alternativeName>
            <fullName evidence="15">FAD synthase</fullName>
        </alternativeName>
    </domain>
</protein>
<dbReference type="EC" id="2.7.7.2" evidence="15"/>
<comment type="function">
    <text evidence="1">Catalyzes the phosphorylation of riboflavin to FMN followed by the adenylation of FMN to FAD.</text>
</comment>
<dbReference type="NCBIfam" id="TIGR00083">
    <property type="entry name" value="ribF"/>
    <property type="match status" value="1"/>
</dbReference>
<keyword evidence="4 15" id="KW-0285">Flavoprotein</keyword>
<evidence type="ECO:0000256" key="8">
    <source>
        <dbReference type="ARBA" id="ARBA00022741"/>
    </source>
</evidence>
<comment type="catalytic activity">
    <reaction evidence="13 15">
        <text>riboflavin + ATP = FMN + ADP + H(+)</text>
        <dbReference type="Rhea" id="RHEA:14357"/>
        <dbReference type="ChEBI" id="CHEBI:15378"/>
        <dbReference type="ChEBI" id="CHEBI:30616"/>
        <dbReference type="ChEBI" id="CHEBI:57986"/>
        <dbReference type="ChEBI" id="CHEBI:58210"/>
        <dbReference type="ChEBI" id="CHEBI:456216"/>
        <dbReference type="EC" id="2.7.1.26"/>
    </reaction>
</comment>
<evidence type="ECO:0000256" key="11">
    <source>
        <dbReference type="ARBA" id="ARBA00022840"/>
    </source>
</evidence>
<dbReference type="AlphaFoldDB" id="A0A4Y8PI13"/>
<sequence>MSFFALRENVQIENIAIGVFDGLHLGHQKILQTLLSQGNSENCLVLSFDPHPLVIISPEQAPPMLISLAQKKTLLHLYGISHVLFIQFDQRFRQLTAEAFLTGLKQIFPRLKTIVVGEDFRFGWHAEGNVNFLKEMGKKLKFETLVVPPLTFNGEPIASTRIRKAIIERNFGLASELIGRSYRIEGVVTTGQGAGKEIGFPTANLKDVVQLLPPSGVYGCQVEYKKEIFLGVVNHGRRPTIQEEGKLVIEVHLLNFKGNLYGEKLSLFNFLFLREEKKFDSLYALKSQIEKDIQRTKEFFLPKFPQ</sequence>
<dbReference type="EMBL" id="LXQC01000001">
    <property type="protein sequence ID" value="TFE73426.1"/>
    <property type="molecule type" value="Genomic_DNA"/>
</dbReference>
<evidence type="ECO:0000256" key="1">
    <source>
        <dbReference type="ARBA" id="ARBA00002121"/>
    </source>
</evidence>
<evidence type="ECO:0000256" key="10">
    <source>
        <dbReference type="ARBA" id="ARBA00022827"/>
    </source>
</evidence>
<dbReference type="UniPathway" id="UPA00277">
    <property type="reaction ID" value="UER00407"/>
</dbReference>
<proteinExistence type="inferred from homology"/>
<dbReference type="SMART" id="SM00904">
    <property type="entry name" value="Flavokinase"/>
    <property type="match status" value="1"/>
</dbReference>
<dbReference type="EC" id="2.7.1.26" evidence="15"/>
<evidence type="ECO:0000256" key="4">
    <source>
        <dbReference type="ARBA" id="ARBA00022630"/>
    </source>
</evidence>
<organism evidence="17 18">
    <name type="scientific">Methylacidiphilum caldifontis</name>
    <dbReference type="NCBI Taxonomy" id="2795386"/>
    <lineage>
        <taxon>Bacteria</taxon>
        <taxon>Pseudomonadati</taxon>
        <taxon>Verrucomicrobiota</taxon>
        <taxon>Methylacidiphilae</taxon>
        <taxon>Methylacidiphilales</taxon>
        <taxon>Methylacidiphilaceae</taxon>
        <taxon>Methylacidiphilum (ex Ratnadevi et al. 2023)</taxon>
    </lineage>
</organism>
<dbReference type="NCBIfam" id="NF004162">
    <property type="entry name" value="PRK05627.1-5"/>
    <property type="match status" value="1"/>
</dbReference>
<dbReference type="InterPro" id="IPR014729">
    <property type="entry name" value="Rossmann-like_a/b/a_fold"/>
</dbReference>
<dbReference type="SUPFAM" id="SSF52374">
    <property type="entry name" value="Nucleotidylyl transferase"/>
    <property type="match status" value="1"/>
</dbReference>
<comment type="pathway">
    <text evidence="2 15">Cofactor biosynthesis; FAD biosynthesis; FAD from FMN: step 1/1.</text>
</comment>
<dbReference type="InterPro" id="IPR023468">
    <property type="entry name" value="Riboflavin_kinase"/>
</dbReference>
<dbReference type="PIRSF" id="PIRSF004491">
    <property type="entry name" value="FAD_Synth"/>
    <property type="match status" value="1"/>
</dbReference>
<dbReference type="Proteomes" id="UP000297713">
    <property type="component" value="Unassembled WGS sequence"/>
</dbReference>
<evidence type="ECO:0000256" key="7">
    <source>
        <dbReference type="ARBA" id="ARBA00022695"/>
    </source>
</evidence>
<evidence type="ECO:0000256" key="5">
    <source>
        <dbReference type="ARBA" id="ARBA00022643"/>
    </source>
</evidence>
<evidence type="ECO:0000259" key="16">
    <source>
        <dbReference type="SMART" id="SM00904"/>
    </source>
</evidence>
<keyword evidence="7 15" id="KW-0548">Nucleotidyltransferase</keyword>
<evidence type="ECO:0000256" key="2">
    <source>
        <dbReference type="ARBA" id="ARBA00004726"/>
    </source>
</evidence>
<evidence type="ECO:0000256" key="9">
    <source>
        <dbReference type="ARBA" id="ARBA00022777"/>
    </source>
</evidence>
<dbReference type="InterPro" id="IPR002606">
    <property type="entry name" value="Riboflavin_kinase_bac"/>
</dbReference>
<gene>
    <name evidence="17" type="ORF">A7Q10_00165</name>
</gene>
<evidence type="ECO:0000256" key="15">
    <source>
        <dbReference type="PIRNR" id="PIRNR004491"/>
    </source>
</evidence>
<dbReference type="InterPro" id="IPR015864">
    <property type="entry name" value="FAD_synthase"/>
</dbReference>
<dbReference type="UniPathway" id="UPA00276">
    <property type="reaction ID" value="UER00406"/>
</dbReference>
<dbReference type="Pfam" id="PF01687">
    <property type="entry name" value="Flavokinase"/>
    <property type="match status" value="1"/>
</dbReference>
<dbReference type="CDD" id="cd02064">
    <property type="entry name" value="FAD_synthetase_N"/>
    <property type="match status" value="1"/>
</dbReference>
<reference evidence="17 18" key="1">
    <citation type="submission" date="2016-05" db="EMBL/GenBank/DDBJ databases">
        <title>Diversity and Homogeneity among Thermoacidophilic Verrucomicrobia Methanotrophs Linked with Geographical Origin.</title>
        <authorList>
            <person name="Erikstad H.-A."/>
            <person name="Smestad N.B."/>
            <person name="Ceballos R.M."/>
            <person name="Birkeland N.-K."/>
        </authorList>
    </citation>
    <scope>NUCLEOTIDE SEQUENCE [LARGE SCALE GENOMIC DNA]</scope>
    <source>
        <strain evidence="17 18">Phi</strain>
    </source>
</reference>
<keyword evidence="5 15" id="KW-0288">FMN</keyword>
<keyword evidence="9 15" id="KW-0418">Kinase</keyword>
<dbReference type="Pfam" id="PF06574">
    <property type="entry name" value="FAD_syn"/>
    <property type="match status" value="1"/>
</dbReference>
<evidence type="ECO:0000256" key="13">
    <source>
        <dbReference type="ARBA" id="ARBA00047880"/>
    </source>
</evidence>
<evidence type="ECO:0000256" key="6">
    <source>
        <dbReference type="ARBA" id="ARBA00022679"/>
    </source>
</evidence>
<dbReference type="SUPFAM" id="SSF82114">
    <property type="entry name" value="Riboflavin kinase-like"/>
    <property type="match status" value="1"/>
</dbReference>
<evidence type="ECO:0000256" key="3">
    <source>
        <dbReference type="ARBA" id="ARBA00005201"/>
    </source>
</evidence>
<comment type="similarity">
    <text evidence="15">Belongs to the ribF family.</text>
</comment>
<comment type="pathway">
    <text evidence="3 15">Cofactor biosynthesis; FMN biosynthesis; FMN from riboflavin (ATP route): step 1/1.</text>
</comment>
<accession>A0A4Y8PI13</accession>
<dbReference type="GO" id="GO:0003919">
    <property type="term" value="F:FMN adenylyltransferase activity"/>
    <property type="evidence" value="ECO:0007669"/>
    <property type="project" value="UniProtKB-UniRule"/>
</dbReference>
<keyword evidence="12" id="KW-0511">Multifunctional enzyme</keyword>
<evidence type="ECO:0000256" key="12">
    <source>
        <dbReference type="ARBA" id="ARBA00023268"/>
    </source>
</evidence>
<dbReference type="GO" id="GO:0006747">
    <property type="term" value="P:FAD biosynthetic process"/>
    <property type="evidence" value="ECO:0007669"/>
    <property type="project" value="UniProtKB-UniRule"/>
</dbReference>
<evidence type="ECO:0000313" key="18">
    <source>
        <dbReference type="Proteomes" id="UP000297713"/>
    </source>
</evidence>
<keyword evidence="11 15" id="KW-0067">ATP-binding</keyword>
<dbReference type="GO" id="GO:0009231">
    <property type="term" value="P:riboflavin biosynthetic process"/>
    <property type="evidence" value="ECO:0007669"/>
    <property type="project" value="InterPro"/>
</dbReference>
<keyword evidence="8 15" id="KW-0547">Nucleotide-binding</keyword>
<evidence type="ECO:0000256" key="14">
    <source>
        <dbReference type="ARBA" id="ARBA00049494"/>
    </source>
</evidence>
<comment type="catalytic activity">
    <reaction evidence="14 15">
        <text>FMN + ATP + H(+) = FAD + diphosphate</text>
        <dbReference type="Rhea" id="RHEA:17237"/>
        <dbReference type="ChEBI" id="CHEBI:15378"/>
        <dbReference type="ChEBI" id="CHEBI:30616"/>
        <dbReference type="ChEBI" id="CHEBI:33019"/>
        <dbReference type="ChEBI" id="CHEBI:57692"/>
        <dbReference type="ChEBI" id="CHEBI:58210"/>
        <dbReference type="EC" id="2.7.7.2"/>
    </reaction>
</comment>
<dbReference type="PANTHER" id="PTHR22749:SF6">
    <property type="entry name" value="RIBOFLAVIN KINASE"/>
    <property type="match status" value="1"/>
</dbReference>
<dbReference type="Gene3D" id="3.40.50.620">
    <property type="entry name" value="HUPs"/>
    <property type="match status" value="1"/>
</dbReference>
<dbReference type="GO" id="GO:0009398">
    <property type="term" value="P:FMN biosynthetic process"/>
    <property type="evidence" value="ECO:0007669"/>
    <property type="project" value="UniProtKB-UniRule"/>
</dbReference>
<keyword evidence="10 15" id="KW-0274">FAD</keyword>
<keyword evidence="6 15" id="KW-0808">Transferase</keyword>
<dbReference type="GO" id="GO:0005524">
    <property type="term" value="F:ATP binding"/>
    <property type="evidence" value="ECO:0007669"/>
    <property type="project" value="UniProtKB-UniRule"/>
</dbReference>
<dbReference type="InterPro" id="IPR015865">
    <property type="entry name" value="Riboflavin_kinase_bac/euk"/>
</dbReference>
<evidence type="ECO:0000313" key="17">
    <source>
        <dbReference type="EMBL" id="TFE73426.1"/>
    </source>
</evidence>
<comment type="caution">
    <text evidence="17">The sequence shown here is derived from an EMBL/GenBank/DDBJ whole genome shotgun (WGS) entry which is preliminary data.</text>
</comment>
<keyword evidence="18" id="KW-1185">Reference proteome</keyword>
<feature type="domain" description="Riboflavin kinase" evidence="16">
    <location>
        <begin position="177"/>
        <end position="301"/>
    </location>
</feature>
<dbReference type="PANTHER" id="PTHR22749">
    <property type="entry name" value="RIBOFLAVIN KINASE/FMN ADENYLYLTRANSFERASE"/>
    <property type="match status" value="1"/>
</dbReference>
<dbReference type="InterPro" id="IPR023465">
    <property type="entry name" value="Riboflavin_kinase_dom_sf"/>
</dbReference>
<name>A0A4Y8PI13_9BACT</name>
<dbReference type="GO" id="GO:0008531">
    <property type="term" value="F:riboflavin kinase activity"/>
    <property type="evidence" value="ECO:0007669"/>
    <property type="project" value="UniProtKB-UniRule"/>
</dbReference>
<dbReference type="Gene3D" id="2.40.30.30">
    <property type="entry name" value="Riboflavin kinase-like"/>
    <property type="match status" value="1"/>
</dbReference>